<dbReference type="InterPro" id="IPR001509">
    <property type="entry name" value="Epimerase_deHydtase"/>
</dbReference>
<dbReference type="KEGG" id="sxn:IAG42_33055"/>
<dbReference type="Gene3D" id="3.40.50.720">
    <property type="entry name" value="NAD(P)-binding Rossmann-like Domain"/>
    <property type="match status" value="1"/>
</dbReference>
<evidence type="ECO:0000313" key="3">
    <source>
        <dbReference type="Proteomes" id="UP000516428"/>
    </source>
</evidence>
<dbReference type="PANTHER" id="PTHR43245">
    <property type="entry name" value="BIFUNCTIONAL POLYMYXIN RESISTANCE PROTEIN ARNA"/>
    <property type="match status" value="1"/>
</dbReference>
<dbReference type="RefSeq" id="WP_188340626.1">
    <property type="nucleotide sequence ID" value="NZ_CP061281.1"/>
</dbReference>
<dbReference type="SUPFAM" id="SSF51735">
    <property type="entry name" value="NAD(P)-binding Rossmann-fold domains"/>
    <property type="match status" value="1"/>
</dbReference>
<proteinExistence type="predicted"/>
<dbReference type="InterPro" id="IPR050177">
    <property type="entry name" value="Lipid_A_modif_metabolic_enz"/>
</dbReference>
<dbReference type="InterPro" id="IPR036291">
    <property type="entry name" value="NAD(P)-bd_dom_sf"/>
</dbReference>
<feature type="domain" description="NAD-dependent epimerase/dehydratase" evidence="1">
    <location>
        <begin position="3"/>
        <end position="211"/>
    </location>
</feature>
<sequence>MHVLLLGGTWFLGRAVARHALANDCEVTTFNRGQSTPYLPGTLAVHGDRASADDFERLARYGPWDVVIDTSASDTAPRHVLAGARALAEVTDRYVYVSSVSVYRNWGAGPLTESSATYDTPADAGPEYYEGLDPAEQDGMRKAGCERAVTEAFGADRTTILRPGSILGPGEYIGRLPWWLRRCARGGEILAPREPDRPVQPIDARDVAAFAVSAPAGVFNVTAPRGHATMRDLLTACLDATGYQGRLVWTSEEVLARHGVRGRTELPLWPGTDGVVDVSAALAAGLTCRPLDRTVADTWAWLRDGADSVAGQQSGWERHGIAPDKEAAILAEVGLSG</sequence>
<dbReference type="EMBL" id="CP061281">
    <property type="protein sequence ID" value="QNS07965.1"/>
    <property type="molecule type" value="Genomic_DNA"/>
</dbReference>
<organism evidence="2 3">
    <name type="scientific">Streptomyces xanthii</name>
    <dbReference type="NCBI Taxonomy" id="2768069"/>
    <lineage>
        <taxon>Bacteria</taxon>
        <taxon>Bacillati</taxon>
        <taxon>Actinomycetota</taxon>
        <taxon>Actinomycetes</taxon>
        <taxon>Kitasatosporales</taxon>
        <taxon>Streptomycetaceae</taxon>
        <taxon>Streptomyces</taxon>
    </lineage>
</organism>
<evidence type="ECO:0000259" key="1">
    <source>
        <dbReference type="Pfam" id="PF01370"/>
    </source>
</evidence>
<protein>
    <submittedName>
        <fullName evidence="2">NAD-dependent epimerase</fullName>
    </submittedName>
</protein>
<reference evidence="2 3" key="1">
    <citation type="submission" date="2020-09" db="EMBL/GenBank/DDBJ databases">
        <title>A novel species.</title>
        <authorList>
            <person name="Gao J."/>
        </authorList>
    </citation>
    <scope>NUCLEOTIDE SEQUENCE [LARGE SCALE GENOMIC DNA]</scope>
    <source>
        <strain evidence="2 3">CRXT-Y-14</strain>
    </source>
</reference>
<dbReference type="Proteomes" id="UP000516428">
    <property type="component" value="Chromosome"/>
</dbReference>
<evidence type="ECO:0000313" key="2">
    <source>
        <dbReference type="EMBL" id="QNS07965.1"/>
    </source>
</evidence>
<keyword evidence="3" id="KW-1185">Reference proteome</keyword>
<dbReference type="AlphaFoldDB" id="A0A7H1BGW0"/>
<dbReference type="PANTHER" id="PTHR43245:SF13">
    <property type="entry name" value="UDP-D-APIOSE_UDP-D-XYLOSE SYNTHASE 2"/>
    <property type="match status" value="1"/>
</dbReference>
<accession>A0A7H1BGW0</accession>
<gene>
    <name evidence="2" type="ORF">IAG42_33055</name>
</gene>
<name>A0A7H1BGW0_9ACTN</name>
<dbReference type="Pfam" id="PF01370">
    <property type="entry name" value="Epimerase"/>
    <property type="match status" value="1"/>
</dbReference>